<name>A0ABQ9X9U3_9EUKA</name>
<feature type="compositionally biased region" description="Basic and acidic residues" evidence="1">
    <location>
        <begin position="125"/>
        <end position="135"/>
    </location>
</feature>
<gene>
    <name evidence="2" type="ORF">BLNAU_15795</name>
</gene>
<evidence type="ECO:0000313" key="3">
    <source>
        <dbReference type="Proteomes" id="UP001281761"/>
    </source>
</evidence>
<accession>A0ABQ9X9U3</accession>
<dbReference type="EMBL" id="JARBJD010000159">
    <property type="protein sequence ID" value="KAK2949313.1"/>
    <property type="molecule type" value="Genomic_DNA"/>
</dbReference>
<keyword evidence="3" id="KW-1185">Reference proteome</keyword>
<evidence type="ECO:0000256" key="1">
    <source>
        <dbReference type="SAM" id="MobiDB-lite"/>
    </source>
</evidence>
<sequence>MFIFLIIERAFAQNLCCIPCQCKCDTFFPLSGDLYSPYHDFDDSDEENDEEDEEEYFIQETQQRQSPFLQNIFGQSFPAMDIGFPAQSNPFQSSQMLLSSPFGYCTPNLCQQQFQQQPLTTQRQNEQKIRKKNENEIQSSSKPKKKKKSTEPVQSKKVQKPTTPNGYEWNTPDHDYIGPAPRCGATRGGLREKLPHEPQKQRDEFRGQLKKMR</sequence>
<evidence type="ECO:0000313" key="2">
    <source>
        <dbReference type="EMBL" id="KAK2949313.1"/>
    </source>
</evidence>
<dbReference type="Proteomes" id="UP001281761">
    <property type="component" value="Unassembled WGS sequence"/>
</dbReference>
<organism evidence="2 3">
    <name type="scientific">Blattamonas nauphoetae</name>
    <dbReference type="NCBI Taxonomy" id="2049346"/>
    <lineage>
        <taxon>Eukaryota</taxon>
        <taxon>Metamonada</taxon>
        <taxon>Preaxostyla</taxon>
        <taxon>Oxymonadida</taxon>
        <taxon>Blattamonas</taxon>
    </lineage>
</organism>
<feature type="compositionally biased region" description="Basic and acidic residues" evidence="1">
    <location>
        <begin position="189"/>
        <end position="207"/>
    </location>
</feature>
<reference evidence="2 3" key="1">
    <citation type="journal article" date="2022" name="bioRxiv">
        <title>Genomics of Preaxostyla Flagellates Illuminates Evolutionary Transitions and the Path Towards Mitochondrial Loss.</title>
        <authorList>
            <person name="Novak L.V.F."/>
            <person name="Treitli S.C."/>
            <person name="Pyrih J."/>
            <person name="Halakuc P."/>
            <person name="Pipaliya S.V."/>
            <person name="Vacek V."/>
            <person name="Brzon O."/>
            <person name="Soukal P."/>
            <person name="Eme L."/>
            <person name="Dacks J.B."/>
            <person name="Karnkowska A."/>
            <person name="Elias M."/>
            <person name="Hampl V."/>
        </authorList>
    </citation>
    <scope>NUCLEOTIDE SEQUENCE [LARGE SCALE GENOMIC DNA]</scope>
    <source>
        <strain evidence="2">NAU3</strain>
        <tissue evidence="2">Gut</tissue>
    </source>
</reference>
<feature type="region of interest" description="Disordered" evidence="1">
    <location>
        <begin position="116"/>
        <end position="213"/>
    </location>
</feature>
<proteinExistence type="predicted"/>
<protein>
    <submittedName>
        <fullName evidence="2">Uncharacterized protein</fullName>
    </submittedName>
</protein>
<comment type="caution">
    <text evidence="2">The sequence shown here is derived from an EMBL/GenBank/DDBJ whole genome shotgun (WGS) entry which is preliminary data.</text>
</comment>